<feature type="compositionally biased region" description="Polar residues" evidence="5">
    <location>
        <begin position="209"/>
        <end position="236"/>
    </location>
</feature>
<evidence type="ECO:0000256" key="4">
    <source>
        <dbReference type="PROSITE-ProRule" id="PRU00146"/>
    </source>
</evidence>
<accession>A0A8H2X312</accession>
<dbReference type="GO" id="GO:0008270">
    <property type="term" value="F:zinc ion binding"/>
    <property type="evidence" value="ECO:0007669"/>
    <property type="project" value="UniProtKB-KW"/>
</dbReference>
<dbReference type="InterPro" id="IPR011011">
    <property type="entry name" value="Znf_FYVE_PHD"/>
</dbReference>
<dbReference type="InterPro" id="IPR001965">
    <property type="entry name" value="Znf_PHD"/>
</dbReference>
<feature type="region of interest" description="Disordered" evidence="5">
    <location>
        <begin position="114"/>
        <end position="261"/>
    </location>
</feature>
<dbReference type="SMART" id="SM00249">
    <property type="entry name" value="PHD"/>
    <property type="match status" value="2"/>
</dbReference>
<keyword evidence="2 4" id="KW-0863">Zinc-finger</keyword>
<evidence type="ECO:0000313" key="8">
    <source>
        <dbReference type="Proteomes" id="UP000663861"/>
    </source>
</evidence>
<feature type="compositionally biased region" description="Low complexity" evidence="5">
    <location>
        <begin position="713"/>
        <end position="731"/>
    </location>
</feature>
<dbReference type="PROSITE" id="PS50016">
    <property type="entry name" value="ZF_PHD_2"/>
    <property type="match status" value="1"/>
</dbReference>
<keyword evidence="1" id="KW-0479">Metal-binding</keyword>
<feature type="compositionally biased region" description="Basic and acidic residues" evidence="5">
    <location>
        <begin position="288"/>
        <end position="302"/>
    </location>
</feature>
<reference evidence="7" key="1">
    <citation type="submission" date="2021-01" db="EMBL/GenBank/DDBJ databases">
        <authorList>
            <person name="Kaushik A."/>
        </authorList>
    </citation>
    <scope>NUCLEOTIDE SEQUENCE</scope>
    <source>
        <strain evidence="7">AG4-RS23</strain>
    </source>
</reference>
<proteinExistence type="predicted"/>
<dbReference type="PANTHER" id="PTHR47636">
    <property type="entry name" value="TRANSCRIPTIONAL REGULATORY PROTEIN RCO1"/>
    <property type="match status" value="1"/>
</dbReference>
<evidence type="ECO:0000256" key="3">
    <source>
        <dbReference type="ARBA" id="ARBA00022833"/>
    </source>
</evidence>
<dbReference type="InterPro" id="IPR013083">
    <property type="entry name" value="Znf_RING/FYVE/PHD"/>
</dbReference>
<sequence>MATGMNYDFLYQPSSSSIHQPHVPGSDPSLATEIMPAPPPLSAFPRVNSKGQTIVRAPKSAQRKRASAMGTVLTLSPNIPHGERDQAATTTLQAAAISMDPLLKEIVSQDSVELPENTTARKRARLSRQPSVPTSLATRASSRQLRNSPLTADGNSVTPEDLTPSQRAATAPITDRELSATEPTNSGTLPPTHPRPGRPRGKKSHGLAPSNTSSLVPRSASLTTRDTRPGPNSTVGVKSEPIDDPLLTHLDPPSEPFDQPVGRMDEVRVNVEPIPTVKIALGRRKGKGKDSVTEAGGDHETDGQNSNNAACECCSLQGGHLVFCDGCPRSFHLLCLNPPLDELKEETWYCQACTAKRNNIKPPPHKYKLETNTKRTNVHNLFDDLMHNLTCESPKVFALPEDILATSNSGAYVDSGDIVRERVNRHGFVEERDPYRLRDRHGALVLCCQCGTSASSSTMDARTHSNGDFSSRGRPIISCDYCRLHWHMDCLEPPLAVLPANGRKWMCPNHSAHSMPKIRIPKSGTKVITITKPGQRNNGNIEIMDSEPIQLNLQAMRTAYEEVRINGQRYRVPEETIVLDFWNKAKRNRMREVSWNSPPAPPQAIQTATPARSAQGVLTPSSSPLTSLSSLSDHEEEDDGLPSIQDGDRQLNDDIAAAELLHSFHIQVRSASSANSVAGETQPTEHSAHTRGSSPLSSPLSDDPQDYTERLPSTSKGTSSNSRSSNPPVSRAPTNGIKIIPKAGSFAIRIPASKTVARPVTRTSPQPKRPAQSHPSPPRSEPAPSSAVGMTSGVNSKLFAPSGADFGASISNSVNAPLDGDELSPAEIAKLKKIKELISIKGEDALMKFLCS</sequence>
<feature type="region of interest" description="Disordered" evidence="5">
    <location>
        <begin position="591"/>
        <end position="648"/>
    </location>
</feature>
<feature type="region of interest" description="Disordered" evidence="5">
    <location>
        <begin position="672"/>
        <end position="736"/>
    </location>
</feature>
<evidence type="ECO:0000313" key="7">
    <source>
        <dbReference type="EMBL" id="CAE6411827.1"/>
    </source>
</evidence>
<feature type="region of interest" description="Disordered" evidence="5">
    <location>
        <begin position="283"/>
        <end position="304"/>
    </location>
</feature>
<keyword evidence="3" id="KW-0862">Zinc</keyword>
<name>A0A8H2X312_9AGAM</name>
<dbReference type="InterPro" id="IPR019786">
    <property type="entry name" value="Zinc_finger_PHD-type_CS"/>
</dbReference>
<dbReference type="GO" id="GO:0006357">
    <property type="term" value="P:regulation of transcription by RNA polymerase II"/>
    <property type="evidence" value="ECO:0007669"/>
    <property type="project" value="TreeGrafter"/>
</dbReference>
<evidence type="ECO:0000256" key="5">
    <source>
        <dbReference type="SAM" id="MobiDB-lite"/>
    </source>
</evidence>
<dbReference type="Proteomes" id="UP000663861">
    <property type="component" value="Unassembled WGS sequence"/>
</dbReference>
<feature type="domain" description="PHD-type" evidence="6">
    <location>
        <begin position="308"/>
        <end position="356"/>
    </location>
</feature>
<feature type="compositionally biased region" description="Polar residues" evidence="5">
    <location>
        <begin position="128"/>
        <end position="168"/>
    </location>
</feature>
<feature type="region of interest" description="Disordered" evidence="5">
    <location>
        <begin position="751"/>
        <end position="794"/>
    </location>
</feature>
<feature type="compositionally biased region" description="Low complexity" evidence="5">
    <location>
        <begin position="618"/>
        <end position="631"/>
    </location>
</feature>
<gene>
    <name evidence="7" type="ORF">RDB_LOCUS2588</name>
</gene>
<dbReference type="PROSITE" id="PS01359">
    <property type="entry name" value="ZF_PHD_1"/>
    <property type="match status" value="1"/>
</dbReference>
<evidence type="ECO:0000259" key="6">
    <source>
        <dbReference type="PROSITE" id="PS50016"/>
    </source>
</evidence>
<feature type="compositionally biased region" description="Basic residues" evidence="5">
    <location>
        <begin position="195"/>
        <end position="205"/>
    </location>
</feature>
<dbReference type="Gene3D" id="3.30.40.10">
    <property type="entry name" value="Zinc/RING finger domain, C3HC4 (zinc finger)"/>
    <property type="match status" value="2"/>
</dbReference>
<dbReference type="GO" id="GO:0032221">
    <property type="term" value="C:Rpd3S complex"/>
    <property type="evidence" value="ECO:0007669"/>
    <property type="project" value="TreeGrafter"/>
</dbReference>
<dbReference type="Pfam" id="PF00628">
    <property type="entry name" value="PHD"/>
    <property type="match status" value="2"/>
</dbReference>
<protein>
    <recommendedName>
        <fullName evidence="6">PHD-type domain-containing protein</fullName>
    </recommendedName>
</protein>
<dbReference type="PANTHER" id="PTHR47636:SF1">
    <property type="entry name" value="TRANSCRIPTIONAL REGULATORY PROTEIN RCO1"/>
    <property type="match status" value="1"/>
</dbReference>
<organism evidence="7 8">
    <name type="scientific">Rhizoctonia solani</name>
    <dbReference type="NCBI Taxonomy" id="456999"/>
    <lineage>
        <taxon>Eukaryota</taxon>
        <taxon>Fungi</taxon>
        <taxon>Dikarya</taxon>
        <taxon>Basidiomycota</taxon>
        <taxon>Agaricomycotina</taxon>
        <taxon>Agaricomycetes</taxon>
        <taxon>Cantharellales</taxon>
        <taxon>Ceratobasidiaceae</taxon>
        <taxon>Rhizoctonia</taxon>
    </lineage>
</organism>
<dbReference type="InterPro" id="IPR019787">
    <property type="entry name" value="Znf_PHD-finger"/>
</dbReference>
<dbReference type="CDD" id="cd15534">
    <property type="entry name" value="PHD2_PHF12_Rco1"/>
    <property type="match status" value="1"/>
</dbReference>
<dbReference type="CDD" id="cd15539">
    <property type="entry name" value="PHD1_AIRE"/>
    <property type="match status" value="1"/>
</dbReference>
<feature type="compositionally biased region" description="Polar residues" evidence="5">
    <location>
        <begin position="672"/>
        <end position="685"/>
    </location>
</feature>
<dbReference type="SUPFAM" id="SSF57903">
    <property type="entry name" value="FYVE/PHD zinc finger"/>
    <property type="match status" value="2"/>
</dbReference>
<comment type="caution">
    <text evidence="7">The sequence shown here is derived from an EMBL/GenBank/DDBJ whole genome shotgun (WGS) entry which is preliminary data.</text>
</comment>
<evidence type="ECO:0000256" key="2">
    <source>
        <dbReference type="ARBA" id="ARBA00022771"/>
    </source>
</evidence>
<dbReference type="EMBL" id="CAJMWY010000043">
    <property type="protein sequence ID" value="CAE6411827.1"/>
    <property type="molecule type" value="Genomic_DNA"/>
</dbReference>
<dbReference type="AlphaFoldDB" id="A0A8H2X312"/>
<dbReference type="InterPro" id="IPR052819">
    <property type="entry name" value="Chromatin_regulatory_protein"/>
</dbReference>
<evidence type="ECO:0000256" key="1">
    <source>
        <dbReference type="ARBA" id="ARBA00022723"/>
    </source>
</evidence>
<feature type="compositionally biased region" description="Low complexity" evidence="5">
    <location>
        <begin position="693"/>
        <end position="702"/>
    </location>
</feature>